<dbReference type="AlphaFoldDB" id="A0A7J9MJ94"/>
<reference evidence="1 2" key="1">
    <citation type="journal article" date="2019" name="Genome Biol. Evol.">
        <title>Insights into the evolution of the New World diploid cottons (Gossypium, subgenus Houzingenia) based on genome sequencing.</title>
        <authorList>
            <person name="Grover C.E."/>
            <person name="Arick M.A. 2nd"/>
            <person name="Thrash A."/>
            <person name="Conover J.L."/>
            <person name="Sanders W.S."/>
            <person name="Peterson D.G."/>
            <person name="Frelichowski J.E."/>
            <person name="Scheffler J.A."/>
            <person name="Scheffler B.E."/>
            <person name="Wendel J.F."/>
        </authorList>
    </citation>
    <scope>NUCLEOTIDE SEQUENCE [LARGE SCALE GENOMIC DNA]</scope>
    <source>
        <strain evidence="1">1</strain>
        <tissue evidence="1">Leaf</tissue>
    </source>
</reference>
<name>A0A7J9MJ94_GOSSC</name>
<comment type="caution">
    <text evidence="1">The sequence shown here is derived from an EMBL/GenBank/DDBJ whole genome shotgun (WGS) entry which is preliminary data.</text>
</comment>
<sequence>MRPMLMEFVTDADDQGLAMEVDDVDTPEIFCEGVVASENFDDFDID</sequence>
<evidence type="ECO:0000313" key="2">
    <source>
        <dbReference type="Proteomes" id="UP000593576"/>
    </source>
</evidence>
<gene>
    <name evidence="1" type="ORF">Goshw_019924</name>
</gene>
<dbReference type="Proteomes" id="UP000593576">
    <property type="component" value="Unassembled WGS sequence"/>
</dbReference>
<proteinExistence type="predicted"/>
<evidence type="ECO:0008006" key="3">
    <source>
        <dbReference type="Google" id="ProtNLM"/>
    </source>
</evidence>
<accession>A0A7J9MJ94</accession>
<organism evidence="1 2">
    <name type="scientific">Gossypium schwendimanii</name>
    <name type="common">Cotton</name>
    <dbReference type="NCBI Taxonomy" id="34291"/>
    <lineage>
        <taxon>Eukaryota</taxon>
        <taxon>Viridiplantae</taxon>
        <taxon>Streptophyta</taxon>
        <taxon>Embryophyta</taxon>
        <taxon>Tracheophyta</taxon>
        <taxon>Spermatophyta</taxon>
        <taxon>Magnoliopsida</taxon>
        <taxon>eudicotyledons</taxon>
        <taxon>Gunneridae</taxon>
        <taxon>Pentapetalae</taxon>
        <taxon>rosids</taxon>
        <taxon>malvids</taxon>
        <taxon>Malvales</taxon>
        <taxon>Malvaceae</taxon>
        <taxon>Malvoideae</taxon>
        <taxon>Gossypium</taxon>
    </lineage>
</organism>
<protein>
    <recommendedName>
        <fullName evidence="3">Small acidic protein 1</fullName>
    </recommendedName>
</protein>
<dbReference type="EMBL" id="JABFAF010000011">
    <property type="protein sequence ID" value="MBA0871004.1"/>
    <property type="molecule type" value="Genomic_DNA"/>
</dbReference>
<evidence type="ECO:0000313" key="1">
    <source>
        <dbReference type="EMBL" id="MBA0871004.1"/>
    </source>
</evidence>
<dbReference type="OrthoDB" id="996537at2759"/>
<keyword evidence="2" id="KW-1185">Reference proteome</keyword>